<evidence type="ECO:0000256" key="1">
    <source>
        <dbReference type="SAM" id="Phobius"/>
    </source>
</evidence>
<proteinExistence type="predicted"/>
<organism evidence="2 3">
    <name type="scientific">Bradyrhizobium nitroreducens</name>
    <dbReference type="NCBI Taxonomy" id="709803"/>
    <lineage>
        <taxon>Bacteria</taxon>
        <taxon>Pseudomonadati</taxon>
        <taxon>Pseudomonadota</taxon>
        <taxon>Alphaproteobacteria</taxon>
        <taxon>Hyphomicrobiales</taxon>
        <taxon>Nitrobacteraceae</taxon>
        <taxon>Bradyrhizobium</taxon>
    </lineage>
</organism>
<dbReference type="RefSeq" id="WP_100174688.1">
    <property type="nucleotide sequence ID" value="NZ_LFJC01000003.1"/>
</dbReference>
<accession>A0A2M6U4G1</accession>
<keyword evidence="1" id="KW-1133">Transmembrane helix</keyword>
<keyword evidence="1" id="KW-0812">Transmembrane</keyword>
<keyword evidence="1" id="KW-0472">Membrane</keyword>
<dbReference type="EMBL" id="LFJC01000003">
    <property type="protein sequence ID" value="PIS99472.1"/>
    <property type="molecule type" value="Genomic_DNA"/>
</dbReference>
<gene>
    <name evidence="2" type="ORF">TSA1_00880</name>
</gene>
<evidence type="ECO:0000313" key="3">
    <source>
        <dbReference type="Proteomes" id="UP000228930"/>
    </source>
</evidence>
<dbReference type="AlphaFoldDB" id="A0A2M6U4G1"/>
<sequence length="60" mass="6430">MPKAARIFSSISAPRIYSERSAIPAKRSDMSEFIGVALFAGIGLFISLVAVILGIQGAWF</sequence>
<reference evidence="2 3" key="1">
    <citation type="submission" date="2015-06" db="EMBL/GenBank/DDBJ databases">
        <title>Comparative genome analysis of nirS-carrying Bradyrhizobium sp. strains.</title>
        <authorList>
            <person name="Ishii S."/>
            <person name="Jang J."/>
            <person name="Nishizawa T."/>
            <person name="Senoo K."/>
        </authorList>
    </citation>
    <scope>NUCLEOTIDE SEQUENCE [LARGE SCALE GENOMIC DNA]</scope>
    <source>
        <strain evidence="2 3">TSA1</strain>
    </source>
</reference>
<keyword evidence="3" id="KW-1185">Reference proteome</keyword>
<evidence type="ECO:0000313" key="2">
    <source>
        <dbReference type="EMBL" id="PIS99472.1"/>
    </source>
</evidence>
<comment type="caution">
    <text evidence="2">The sequence shown here is derived from an EMBL/GenBank/DDBJ whole genome shotgun (WGS) entry which is preliminary data.</text>
</comment>
<name>A0A2M6U4G1_9BRAD</name>
<feature type="transmembrane region" description="Helical" evidence="1">
    <location>
        <begin position="33"/>
        <end position="59"/>
    </location>
</feature>
<dbReference type="Proteomes" id="UP000228930">
    <property type="component" value="Unassembled WGS sequence"/>
</dbReference>
<protein>
    <submittedName>
        <fullName evidence="2">Uncharacterized protein</fullName>
    </submittedName>
</protein>